<feature type="transmembrane region" description="Helical" evidence="1">
    <location>
        <begin position="108"/>
        <end position="129"/>
    </location>
</feature>
<keyword evidence="3" id="KW-1185">Reference proteome</keyword>
<dbReference type="KEGG" id="tet:TTHERM_00263080"/>
<dbReference type="HOGENOM" id="CLU_878488_0_0_1"/>
<keyword evidence="1 2" id="KW-0812">Transmembrane</keyword>
<evidence type="ECO:0000313" key="2">
    <source>
        <dbReference type="EMBL" id="EAR88812.1"/>
    </source>
</evidence>
<evidence type="ECO:0000256" key="1">
    <source>
        <dbReference type="SAM" id="Phobius"/>
    </source>
</evidence>
<feature type="transmembrane region" description="Helical" evidence="1">
    <location>
        <begin position="196"/>
        <end position="219"/>
    </location>
</feature>
<feature type="transmembrane region" description="Helical" evidence="1">
    <location>
        <begin position="154"/>
        <end position="176"/>
    </location>
</feature>
<dbReference type="GeneID" id="7846160"/>
<keyword evidence="1" id="KW-1133">Transmembrane helix</keyword>
<reference evidence="3" key="1">
    <citation type="journal article" date="2006" name="PLoS Biol.">
        <title>Macronuclear genome sequence of the ciliate Tetrahymena thermophila, a model eukaryote.</title>
        <authorList>
            <person name="Eisen J.A."/>
            <person name="Coyne R.S."/>
            <person name="Wu M."/>
            <person name="Wu D."/>
            <person name="Thiagarajan M."/>
            <person name="Wortman J.R."/>
            <person name="Badger J.H."/>
            <person name="Ren Q."/>
            <person name="Amedeo P."/>
            <person name="Jones K.M."/>
            <person name="Tallon L.J."/>
            <person name="Delcher A.L."/>
            <person name="Salzberg S.L."/>
            <person name="Silva J.C."/>
            <person name="Haas B.J."/>
            <person name="Majoros W.H."/>
            <person name="Farzad M."/>
            <person name="Carlton J.M."/>
            <person name="Smith R.K. Jr."/>
            <person name="Garg J."/>
            <person name="Pearlman R.E."/>
            <person name="Karrer K.M."/>
            <person name="Sun L."/>
            <person name="Manning G."/>
            <person name="Elde N.C."/>
            <person name="Turkewitz A.P."/>
            <person name="Asai D.J."/>
            <person name="Wilkes D.E."/>
            <person name="Wang Y."/>
            <person name="Cai H."/>
            <person name="Collins K."/>
            <person name="Stewart B.A."/>
            <person name="Lee S.R."/>
            <person name="Wilamowska K."/>
            <person name="Weinberg Z."/>
            <person name="Ruzzo W.L."/>
            <person name="Wloga D."/>
            <person name="Gaertig J."/>
            <person name="Frankel J."/>
            <person name="Tsao C.-C."/>
            <person name="Gorovsky M.A."/>
            <person name="Keeling P.J."/>
            <person name="Waller R.F."/>
            <person name="Patron N.J."/>
            <person name="Cherry J.M."/>
            <person name="Stover N.A."/>
            <person name="Krieger C.J."/>
            <person name="del Toro C."/>
            <person name="Ryder H.F."/>
            <person name="Williamson S.C."/>
            <person name="Barbeau R.A."/>
            <person name="Hamilton E.P."/>
            <person name="Orias E."/>
        </authorList>
    </citation>
    <scope>NUCLEOTIDE SEQUENCE [LARGE SCALE GENOMIC DNA]</scope>
    <source>
        <strain evidence="3">SB210</strain>
    </source>
</reference>
<sequence length="317" mass="36215">MDLNKLIIILPSCAGLITQLLYVSKLTIQNTHIKTKDKILLNVFVSSMVFNIGLILMSLTNSQCIVSQALITFGFNSAILFTIFYIYTEYQSLKSAHLFSSKRKTACLFLTIAINVLCVGLGFVSMFQIGDDLNDNQDKTCLELVNSSFINKQYVLVICHLIPFTVAFVLMTIQLYNISVKLHRKYSVIVSSKKILLPTFCLLFYFAMTIQVTLQICYPQSTTEEDSKNSKRAEMWRKFGLYALSFYGIFYSTFQVFFNSKKIIPQKRFQSFSSNEEEDLSLEKSKKSVLCRHFLSDDEILAGKQIKLSESQQSNKS</sequence>
<feature type="transmembrane region" description="Helical" evidence="1">
    <location>
        <begin position="239"/>
        <end position="258"/>
    </location>
</feature>
<gene>
    <name evidence="2" type="ORF">TTHERM_00263080</name>
</gene>
<feature type="transmembrane region" description="Helical" evidence="1">
    <location>
        <begin position="6"/>
        <end position="27"/>
    </location>
</feature>
<dbReference type="Proteomes" id="UP000009168">
    <property type="component" value="Unassembled WGS sequence"/>
</dbReference>
<dbReference type="EMBL" id="GG662830">
    <property type="protein sequence ID" value="EAR88812.1"/>
    <property type="molecule type" value="Genomic_DNA"/>
</dbReference>
<protein>
    <submittedName>
        <fullName evidence="2">Transmembrane protein, putative</fullName>
    </submittedName>
</protein>
<dbReference type="AlphaFoldDB" id="Q22U75"/>
<keyword evidence="1" id="KW-0472">Membrane</keyword>
<evidence type="ECO:0000313" key="3">
    <source>
        <dbReference type="Proteomes" id="UP000009168"/>
    </source>
</evidence>
<feature type="transmembrane region" description="Helical" evidence="1">
    <location>
        <begin position="39"/>
        <end position="59"/>
    </location>
</feature>
<organism evidence="2 3">
    <name type="scientific">Tetrahymena thermophila (strain SB210)</name>
    <dbReference type="NCBI Taxonomy" id="312017"/>
    <lineage>
        <taxon>Eukaryota</taxon>
        <taxon>Sar</taxon>
        <taxon>Alveolata</taxon>
        <taxon>Ciliophora</taxon>
        <taxon>Intramacronucleata</taxon>
        <taxon>Oligohymenophorea</taxon>
        <taxon>Hymenostomatida</taxon>
        <taxon>Tetrahymenina</taxon>
        <taxon>Tetrahymenidae</taxon>
        <taxon>Tetrahymena</taxon>
    </lineage>
</organism>
<proteinExistence type="predicted"/>
<dbReference type="RefSeq" id="XP_001009057.1">
    <property type="nucleotide sequence ID" value="XM_001009057.1"/>
</dbReference>
<dbReference type="InParanoid" id="Q22U75"/>
<name>Q22U75_TETTS</name>
<feature type="transmembrane region" description="Helical" evidence="1">
    <location>
        <begin position="65"/>
        <end position="87"/>
    </location>
</feature>
<accession>Q22U75</accession>